<dbReference type="PANTHER" id="PTHR44337">
    <property type="entry name" value="CARCINOEMBRYONIC ANTIGEN-RELATED CELL ADHESION MOLECULE 8"/>
    <property type="match status" value="1"/>
</dbReference>
<dbReference type="GeneTree" id="ENSGT01100000263479"/>
<dbReference type="Ensembl" id="ENSOSIT00000019696.1">
    <property type="protein sequence ID" value="ENSOSIP00000018651.1"/>
    <property type="gene ID" value="ENSOSIG00000010103.1"/>
</dbReference>
<dbReference type="PROSITE" id="PS50835">
    <property type="entry name" value="IG_LIKE"/>
    <property type="match status" value="4"/>
</dbReference>
<name>A0A8C7XU71_9TELE</name>
<keyword evidence="3" id="KW-0325">Glycoprotein</keyword>
<dbReference type="Gene3D" id="2.60.40.10">
    <property type="entry name" value="Immunoglobulins"/>
    <property type="match status" value="5"/>
</dbReference>
<organism evidence="6 7">
    <name type="scientific">Oryzias sinensis</name>
    <name type="common">Chinese medaka</name>
    <dbReference type="NCBI Taxonomy" id="183150"/>
    <lineage>
        <taxon>Eukaryota</taxon>
        <taxon>Metazoa</taxon>
        <taxon>Chordata</taxon>
        <taxon>Craniata</taxon>
        <taxon>Vertebrata</taxon>
        <taxon>Euteleostomi</taxon>
        <taxon>Actinopterygii</taxon>
        <taxon>Neopterygii</taxon>
        <taxon>Teleostei</taxon>
        <taxon>Neoteleostei</taxon>
        <taxon>Acanthomorphata</taxon>
        <taxon>Ovalentaria</taxon>
        <taxon>Atherinomorphae</taxon>
        <taxon>Beloniformes</taxon>
        <taxon>Adrianichthyidae</taxon>
        <taxon>Oryziinae</taxon>
        <taxon>Oryzias</taxon>
    </lineage>
</organism>
<evidence type="ECO:0000256" key="2">
    <source>
        <dbReference type="ARBA" id="ARBA00023157"/>
    </source>
</evidence>
<evidence type="ECO:0000256" key="1">
    <source>
        <dbReference type="ARBA" id="ARBA00022729"/>
    </source>
</evidence>
<evidence type="ECO:0000259" key="5">
    <source>
        <dbReference type="PROSITE" id="PS50835"/>
    </source>
</evidence>
<feature type="domain" description="Ig-like" evidence="5">
    <location>
        <begin position="219"/>
        <end position="305"/>
    </location>
</feature>
<evidence type="ECO:0000256" key="3">
    <source>
        <dbReference type="ARBA" id="ARBA00023180"/>
    </source>
</evidence>
<keyword evidence="4" id="KW-0393">Immunoglobulin domain</keyword>
<dbReference type="InterPro" id="IPR003599">
    <property type="entry name" value="Ig_sub"/>
</dbReference>
<dbReference type="SUPFAM" id="SSF48726">
    <property type="entry name" value="Immunoglobulin"/>
    <property type="match status" value="4"/>
</dbReference>
<reference evidence="6" key="2">
    <citation type="submission" date="2025-09" db="UniProtKB">
        <authorList>
            <consortium name="Ensembl"/>
        </authorList>
    </citation>
    <scope>IDENTIFICATION</scope>
</reference>
<dbReference type="Proteomes" id="UP000694383">
    <property type="component" value="Unplaced"/>
</dbReference>
<evidence type="ECO:0000313" key="6">
    <source>
        <dbReference type="Ensembl" id="ENSOSIP00000018651.1"/>
    </source>
</evidence>
<dbReference type="SMART" id="SM00409">
    <property type="entry name" value="IG"/>
    <property type="match status" value="5"/>
</dbReference>
<dbReference type="CDD" id="cd00096">
    <property type="entry name" value="Ig"/>
    <property type="match status" value="1"/>
</dbReference>
<proteinExistence type="predicted"/>
<feature type="domain" description="Ig-like" evidence="5">
    <location>
        <begin position="311"/>
        <end position="401"/>
    </location>
</feature>
<keyword evidence="1" id="KW-0732">Signal</keyword>
<dbReference type="AlphaFoldDB" id="A0A8C7XU71"/>
<sequence length="496" mass="53048">MRVLLCDSAGICHGQSVLPPGPVDAILGKNVTLKVLKKTEATDDIVWNFSDGTNLNIVARLKAGRVLVADPYKGRATLNATNGFLTLTSLTAKDSGDYSITILGEVRDAAGEVRLRVLEPVSGVIITANVTEAKEGSTVSLNCSAQGSFLEFLWTNGSSPIVVDGVRITQTTVSGTFSNRLIIKDVYRSDSSNPIFCTARNGLQSEKSRPVTLTVFYGPDVVIINPAKPPEFIKSKEDFNLTCSAASKPDAVLTWYYNNQQIKNSGAVLTLKTIEEQGLGKTAGDYKCNAMNSKTTTARNSSAVTFSVIEPLSGAQMTGPKLSLFAGNSTANLSCQVSAGKVTETVWLRNNEPLSASPRVVFSSDMSSVAINPVQKDDNGNFVCKLKNPVSEEQAEYKMVVFYGPEEAAIKGVKEVDLEGTVLLNCSASSVPLSDFTWKLNGTAVSEKSNVLTINKPKFEDSGTYTCEARNPVTGKVVTFTHVLSVKGELIIASVL</sequence>
<dbReference type="Pfam" id="PF13895">
    <property type="entry name" value="Ig_2"/>
    <property type="match status" value="3"/>
</dbReference>
<dbReference type="InterPro" id="IPR013783">
    <property type="entry name" value="Ig-like_fold"/>
</dbReference>
<dbReference type="Pfam" id="PF07679">
    <property type="entry name" value="I-set"/>
    <property type="match status" value="1"/>
</dbReference>
<reference evidence="6" key="1">
    <citation type="submission" date="2025-08" db="UniProtKB">
        <authorList>
            <consortium name="Ensembl"/>
        </authorList>
    </citation>
    <scope>IDENTIFICATION</scope>
</reference>
<dbReference type="SMART" id="SM00408">
    <property type="entry name" value="IGc2"/>
    <property type="match status" value="3"/>
</dbReference>
<feature type="domain" description="Ig-like" evidence="5">
    <location>
        <begin position="120"/>
        <end position="214"/>
    </location>
</feature>
<dbReference type="InterPro" id="IPR052598">
    <property type="entry name" value="IgSF_CEA-related"/>
</dbReference>
<dbReference type="InterPro" id="IPR013098">
    <property type="entry name" value="Ig_I-set"/>
</dbReference>
<dbReference type="InterPro" id="IPR003598">
    <property type="entry name" value="Ig_sub2"/>
</dbReference>
<evidence type="ECO:0000256" key="4">
    <source>
        <dbReference type="ARBA" id="ARBA00023319"/>
    </source>
</evidence>
<dbReference type="PANTHER" id="PTHR44337:SF17">
    <property type="entry name" value="CARCINOEMBRYONIC ANTIGEN-RELATED CELL ADHESION MOLECULE 5 ISOFORM X1"/>
    <property type="match status" value="1"/>
</dbReference>
<dbReference type="InterPro" id="IPR007110">
    <property type="entry name" value="Ig-like_dom"/>
</dbReference>
<dbReference type="InterPro" id="IPR036179">
    <property type="entry name" value="Ig-like_dom_sf"/>
</dbReference>
<protein>
    <recommendedName>
        <fullName evidence="5">Ig-like domain-containing protein</fullName>
    </recommendedName>
</protein>
<keyword evidence="7" id="KW-1185">Reference proteome</keyword>
<feature type="domain" description="Ig-like" evidence="5">
    <location>
        <begin position="405"/>
        <end position="479"/>
    </location>
</feature>
<accession>A0A8C7XU71</accession>
<evidence type="ECO:0000313" key="7">
    <source>
        <dbReference type="Proteomes" id="UP000694383"/>
    </source>
</evidence>
<keyword evidence="2" id="KW-1015">Disulfide bond</keyword>